<keyword evidence="2" id="KW-1185">Reference proteome</keyword>
<evidence type="ECO:0000313" key="1">
    <source>
        <dbReference type="EMBL" id="KAH1183295.1"/>
    </source>
</evidence>
<accession>A0A9D3XQC6</accession>
<dbReference type="EMBL" id="JAHDVG010000466">
    <property type="protein sequence ID" value="KAH1183295.1"/>
    <property type="molecule type" value="Genomic_DNA"/>
</dbReference>
<name>A0A9D3XQC6_9SAUR</name>
<reference evidence="1" key="1">
    <citation type="submission" date="2021-09" db="EMBL/GenBank/DDBJ databases">
        <title>The genome of Mauremys mutica provides insights into the evolution of semi-aquatic lifestyle.</title>
        <authorList>
            <person name="Gong S."/>
            <person name="Gao Y."/>
        </authorList>
    </citation>
    <scope>NUCLEOTIDE SEQUENCE</scope>
    <source>
        <strain evidence="1">MM-2020</strain>
        <tissue evidence="1">Muscle</tissue>
    </source>
</reference>
<dbReference type="AlphaFoldDB" id="A0A9D3XQC6"/>
<organism evidence="1 2">
    <name type="scientific">Mauremys mutica</name>
    <name type="common">yellowpond turtle</name>
    <dbReference type="NCBI Taxonomy" id="74926"/>
    <lineage>
        <taxon>Eukaryota</taxon>
        <taxon>Metazoa</taxon>
        <taxon>Chordata</taxon>
        <taxon>Craniata</taxon>
        <taxon>Vertebrata</taxon>
        <taxon>Euteleostomi</taxon>
        <taxon>Archelosauria</taxon>
        <taxon>Testudinata</taxon>
        <taxon>Testudines</taxon>
        <taxon>Cryptodira</taxon>
        <taxon>Durocryptodira</taxon>
        <taxon>Testudinoidea</taxon>
        <taxon>Geoemydidae</taxon>
        <taxon>Geoemydinae</taxon>
        <taxon>Mauremys</taxon>
    </lineage>
</organism>
<dbReference type="Proteomes" id="UP000827986">
    <property type="component" value="Unassembled WGS sequence"/>
</dbReference>
<protein>
    <submittedName>
        <fullName evidence="1">Uncharacterized protein</fullName>
    </submittedName>
</protein>
<sequence>MAAQEGQSPAFVISPLLVRRLNPRVEKGPCLLVSRVLSTTGWCYINKYLSLALSRKCKIHYGKPACTNEIIHGWIRWSKDYTGADTVSSQRRRRRRSSWHDACRDLGWGWKLLFG</sequence>
<proteinExistence type="predicted"/>
<comment type="caution">
    <text evidence="1">The sequence shown here is derived from an EMBL/GenBank/DDBJ whole genome shotgun (WGS) entry which is preliminary data.</text>
</comment>
<evidence type="ECO:0000313" key="2">
    <source>
        <dbReference type="Proteomes" id="UP000827986"/>
    </source>
</evidence>
<gene>
    <name evidence="1" type="ORF">KIL84_004787</name>
</gene>